<dbReference type="Pfam" id="PF21032">
    <property type="entry name" value="PROPPIN"/>
    <property type="match status" value="1"/>
</dbReference>
<proteinExistence type="inferred from homology"/>
<comment type="similarity">
    <text evidence="4">Belongs to the WD repeat PROPPIN family.</text>
</comment>
<feature type="region of interest" description="Disordered" evidence="5">
    <location>
        <begin position="271"/>
        <end position="293"/>
    </location>
</feature>
<dbReference type="EMBL" id="HBEQ01007501">
    <property type="protein sequence ID" value="CAD8518547.1"/>
    <property type="molecule type" value="Transcribed_RNA"/>
</dbReference>
<dbReference type="GO" id="GO:0034045">
    <property type="term" value="C:phagophore assembly site membrane"/>
    <property type="evidence" value="ECO:0007669"/>
    <property type="project" value="UniProtKB-SubCell"/>
</dbReference>
<feature type="region of interest" description="Disordered" evidence="5">
    <location>
        <begin position="440"/>
        <end position="462"/>
    </location>
</feature>
<dbReference type="Gene3D" id="2.130.10.10">
    <property type="entry name" value="YVTN repeat-like/Quinoprotein amine dehydrogenase"/>
    <property type="match status" value="1"/>
</dbReference>
<organism evidence="6">
    <name type="scientific">Micromonas pusilla</name>
    <name type="common">Picoplanktonic green alga</name>
    <name type="synonym">Chromulina pusilla</name>
    <dbReference type="NCBI Taxonomy" id="38833"/>
    <lineage>
        <taxon>Eukaryota</taxon>
        <taxon>Viridiplantae</taxon>
        <taxon>Chlorophyta</taxon>
        <taxon>Mamiellophyceae</taxon>
        <taxon>Mamiellales</taxon>
        <taxon>Mamiellaceae</taxon>
        <taxon>Micromonas</taxon>
    </lineage>
</organism>
<keyword evidence="3" id="KW-0677">Repeat</keyword>
<feature type="compositionally biased region" description="Basic and acidic residues" evidence="5">
    <location>
        <begin position="271"/>
        <end position="282"/>
    </location>
</feature>
<sequence>MQGIGRRDPGSKPGEAVLSCSFNQDRSCLAVATRRGFKIYSCDTGTCVYDDSMGAVRIVEMLFCTSLLVVVGAGDTPELSPRRLKVLNTSNHTCIADLTFVSSVLAVRLNRARLVVVEERRAVVHDLSTLCVQRTIDTVPNPRGVCALSSDEDSSLLALPAHTHAGAVVIHDCVNLHVVCELQCHNSPVAACALTRDGAMLATASAKGTVIRVHCLPHGTKLWSFRRGVVGANVRSLCFGLESTTDDADPGAKLLAASSEKGTVHVWRIEGPPRDKDREKMEPGGFEPGTDGSGSRRGLVGVALKGGGRVVGAMLPSGLRRRVSDAVEPTRDAVTVHLPRRANDGSYLDRAIGGVATVATVVSEIGGVMNTASRADWPGIAGVCALRAGSAPGEVRVVAVNADGLLCEYSADYSTGAVALERECSVDDYDGGGFPNLGAAGGGGDGNGDRGGRGAELPVSCASDRRGPSPFLGFRVRVLTPKPFLPAPVVAECGVDAAFSNARSLLRAPSS</sequence>
<dbReference type="InterPro" id="IPR001680">
    <property type="entry name" value="WD40_rpt"/>
</dbReference>
<dbReference type="InterPro" id="IPR048720">
    <property type="entry name" value="PROPPIN"/>
</dbReference>
<dbReference type="PANTHER" id="PTHR11227">
    <property type="entry name" value="WD-REPEAT PROTEIN INTERACTING WITH PHOSPHOINOSIDES WIPI -RELATED"/>
    <property type="match status" value="1"/>
</dbReference>
<dbReference type="InterPro" id="IPR036322">
    <property type="entry name" value="WD40_repeat_dom_sf"/>
</dbReference>
<keyword evidence="2" id="KW-0853">WD repeat</keyword>
<evidence type="ECO:0000256" key="4">
    <source>
        <dbReference type="ARBA" id="ARBA00025740"/>
    </source>
</evidence>
<dbReference type="AlphaFoldDB" id="A0A7S0IDI3"/>
<evidence type="ECO:0000256" key="1">
    <source>
        <dbReference type="ARBA" id="ARBA00004623"/>
    </source>
</evidence>
<evidence type="ECO:0000313" key="6">
    <source>
        <dbReference type="EMBL" id="CAD8518547.1"/>
    </source>
</evidence>
<gene>
    <name evidence="6" type="ORF">MCOM1403_LOCUS5973</name>
</gene>
<accession>A0A7S0IDI3</accession>
<evidence type="ECO:0000256" key="5">
    <source>
        <dbReference type="SAM" id="MobiDB-lite"/>
    </source>
</evidence>
<name>A0A7S0IDI3_MICPS</name>
<dbReference type="SMART" id="SM00320">
    <property type="entry name" value="WD40"/>
    <property type="match status" value="2"/>
</dbReference>
<reference evidence="6" key="1">
    <citation type="submission" date="2021-01" db="EMBL/GenBank/DDBJ databases">
        <authorList>
            <person name="Corre E."/>
            <person name="Pelletier E."/>
            <person name="Niang G."/>
            <person name="Scheremetjew M."/>
            <person name="Finn R."/>
            <person name="Kale V."/>
            <person name="Holt S."/>
            <person name="Cochrane G."/>
            <person name="Meng A."/>
            <person name="Brown T."/>
            <person name="Cohen L."/>
        </authorList>
    </citation>
    <scope>NUCLEOTIDE SEQUENCE</scope>
    <source>
        <strain evidence="6">CCMP1723</strain>
    </source>
</reference>
<protein>
    <submittedName>
        <fullName evidence="6">Uncharacterized protein</fullName>
    </submittedName>
</protein>
<comment type="subcellular location">
    <subcellularLocation>
        <location evidence="1">Preautophagosomal structure membrane</location>
        <topology evidence="1">Peripheral membrane protein</topology>
    </subcellularLocation>
</comment>
<dbReference type="SUPFAM" id="SSF50978">
    <property type="entry name" value="WD40 repeat-like"/>
    <property type="match status" value="1"/>
</dbReference>
<dbReference type="InterPro" id="IPR015943">
    <property type="entry name" value="WD40/YVTN_repeat-like_dom_sf"/>
</dbReference>
<evidence type="ECO:0000256" key="2">
    <source>
        <dbReference type="ARBA" id="ARBA00022574"/>
    </source>
</evidence>
<evidence type="ECO:0000256" key="3">
    <source>
        <dbReference type="ARBA" id="ARBA00022737"/>
    </source>
</evidence>